<keyword evidence="1" id="KW-0472">Membrane</keyword>
<feature type="transmembrane region" description="Helical" evidence="1">
    <location>
        <begin position="49"/>
        <end position="71"/>
    </location>
</feature>
<keyword evidence="1" id="KW-0812">Transmembrane</keyword>
<comment type="caution">
    <text evidence="2">The sequence shown here is derived from an EMBL/GenBank/DDBJ whole genome shotgun (WGS) entry which is preliminary data.</text>
</comment>
<keyword evidence="3" id="KW-1185">Reference proteome</keyword>
<dbReference type="EMBL" id="QKWP01002406">
    <property type="protein sequence ID" value="RIB03443.1"/>
    <property type="molecule type" value="Genomic_DNA"/>
</dbReference>
<protein>
    <submittedName>
        <fullName evidence="2">Uncharacterized protein</fullName>
    </submittedName>
</protein>
<dbReference type="Proteomes" id="UP000266673">
    <property type="component" value="Unassembled WGS sequence"/>
</dbReference>
<evidence type="ECO:0000313" key="3">
    <source>
        <dbReference type="Proteomes" id="UP000266673"/>
    </source>
</evidence>
<reference evidence="2 3" key="1">
    <citation type="submission" date="2018-06" db="EMBL/GenBank/DDBJ databases">
        <title>Comparative genomics reveals the genomic features of Rhizophagus irregularis, R. cerebriforme, R. diaphanum and Gigaspora rosea, and their symbiotic lifestyle signature.</title>
        <authorList>
            <person name="Morin E."/>
            <person name="San Clemente H."/>
            <person name="Chen E.C.H."/>
            <person name="De La Providencia I."/>
            <person name="Hainaut M."/>
            <person name="Kuo A."/>
            <person name="Kohler A."/>
            <person name="Murat C."/>
            <person name="Tang N."/>
            <person name="Roy S."/>
            <person name="Loubradou J."/>
            <person name="Henrissat B."/>
            <person name="Grigoriev I.V."/>
            <person name="Corradi N."/>
            <person name="Roux C."/>
            <person name="Martin F.M."/>
        </authorList>
    </citation>
    <scope>NUCLEOTIDE SEQUENCE [LARGE SCALE GENOMIC DNA]</scope>
    <source>
        <strain evidence="2 3">DAOM 194757</strain>
    </source>
</reference>
<evidence type="ECO:0000313" key="2">
    <source>
        <dbReference type="EMBL" id="RIB03443.1"/>
    </source>
</evidence>
<evidence type="ECO:0000256" key="1">
    <source>
        <dbReference type="SAM" id="Phobius"/>
    </source>
</evidence>
<feature type="transmembrane region" description="Helical" evidence="1">
    <location>
        <begin position="6"/>
        <end position="28"/>
    </location>
</feature>
<feature type="transmembrane region" description="Helical" evidence="1">
    <location>
        <begin position="91"/>
        <end position="111"/>
    </location>
</feature>
<sequence length="121" mass="14883">MYFISLFSYSFIKAFYYTIFFFSFFLYGREGYECIYEKNGVFLKRPYTYILYIIKFLGNFFFLDNLLVNRFSSMQAVKKVFFSFRFFCIKLLYKNLFSLPFFFYLFSGFFFGTSNKKKEIV</sequence>
<accession>A0A397U814</accession>
<proteinExistence type="predicted"/>
<dbReference type="AlphaFoldDB" id="A0A397U814"/>
<name>A0A397U814_9GLOM</name>
<gene>
    <name evidence="2" type="ORF">C2G38_780140</name>
</gene>
<keyword evidence="1" id="KW-1133">Transmembrane helix</keyword>
<organism evidence="2 3">
    <name type="scientific">Gigaspora rosea</name>
    <dbReference type="NCBI Taxonomy" id="44941"/>
    <lineage>
        <taxon>Eukaryota</taxon>
        <taxon>Fungi</taxon>
        <taxon>Fungi incertae sedis</taxon>
        <taxon>Mucoromycota</taxon>
        <taxon>Glomeromycotina</taxon>
        <taxon>Glomeromycetes</taxon>
        <taxon>Diversisporales</taxon>
        <taxon>Gigasporaceae</taxon>
        <taxon>Gigaspora</taxon>
    </lineage>
</organism>